<dbReference type="Proteomes" id="UP000272942">
    <property type="component" value="Unassembled WGS sequence"/>
</dbReference>
<evidence type="ECO:0000313" key="2">
    <source>
        <dbReference type="Proteomes" id="UP000272942"/>
    </source>
</evidence>
<dbReference type="AlphaFoldDB" id="A0A183A6C6"/>
<accession>A0A183A6C6</accession>
<name>A0A183A6C6_9TREM</name>
<protein>
    <submittedName>
        <fullName evidence="3">Secreted protein</fullName>
    </submittedName>
</protein>
<keyword evidence="2" id="KW-1185">Reference proteome</keyword>
<dbReference type="EMBL" id="UZAN01039663">
    <property type="protein sequence ID" value="VDP66674.1"/>
    <property type="molecule type" value="Genomic_DNA"/>
</dbReference>
<evidence type="ECO:0000313" key="3">
    <source>
        <dbReference type="WBParaSite" id="ECPE_0000251101-mRNA-1"/>
    </source>
</evidence>
<sequence>MSGQLFYHWCVVVGGGGVDVGEDYDVVGFGVGDGGGCDGVGGGACGISKCPRYVNVLKTIANRLSTPTHVGNQKRQIHGP</sequence>
<proteinExistence type="predicted"/>
<reference evidence="1 2" key="2">
    <citation type="submission" date="2018-11" db="EMBL/GenBank/DDBJ databases">
        <authorList>
            <consortium name="Pathogen Informatics"/>
        </authorList>
    </citation>
    <scope>NUCLEOTIDE SEQUENCE [LARGE SCALE GENOMIC DNA]</scope>
    <source>
        <strain evidence="1 2">Egypt</strain>
    </source>
</reference>
<gene>
    <name evidence="1" type="ORF">ECPE_LOCUS2511</name>
</gene>
<organism evidence="3">
    <name type="scientific">Echinostoma caproni</name>
    <dbReference type="NCBI Taxonomy" id="27848"/>
    <lineage>
        <taxon>Eukaryota</taxon>
        <taxon>Metazoa</taxon>
        <taxon>Spiralia</taxon>
        <taxon>Lophotrochozoa</taxon>
        <taxon>Platyhelminthes</taxon>
        <taxon>Trematoda</taxon>
        <taxon>Digenea</taxon>
        <taxon>Plagiorchiida</taxon>
        <taxon>Echinostomata</taxon>
        <taxon>Echinostomatoidea</taxon>
        <taxon>Echinostomatidae</taxon>
        <taxon>Echinostoma</taxon>
    </lineage>
</organism>
<evidence type="ECO:0000313" key="1">
    <source>
        <dbReference type="EMBL" id="VDP66674.1"/>
    </source>
</evidence>
<reference evidence="3" key="1">
    <citation type="submission" date="2016-06" db="UniProtKB">
        <authorList>
            <consortium name="WormBaseParasite"/>
        </authorList>
    </citation>
    <scope>IDENTIFICATION</scope>
</reference>
<dbReference type="WBParaSite" id="ECPE_0000251101-mRNA-1">
    <property type="protein sequence ID" value="ECPE_0000251101-mRNA-1"/>
    <property type="gene ID" value="ECPE_0000251101"/>
</dbReference>